<reference evidence="3 4" key="1">
    <citation type="submission" date="2023-11" db="EMBL/GenBank/DDBJ databases">
        <title>Halocaridina rubra genome assembly.</title>
        <authorList>
            <person name="Smith C."/>
        </authorList>
    </citation>
    <scope>NUCLEOTIDE SEQUENCE [LARGE SCALE GENOMIC DNA]</scope>
    <source>
        <strain evidence="3">EP-1</strain>
        <tissue evidence="3">Whole</tissue>
    </source>
</reference>
<feature type="compositionally biased region" description="Polar residues" evidence="2">
    <location>
        <begin position="45"/>
        <end position="54"/>
    </location>
</feature>
<protein>
    <submittedName>
        <fullName evidence="3">Uncharacterized protein</fullName>
    </submittedName>
</protein>
<accession>A0AAN8X619</accession>
<proteinExistence type="predicted"/>
<evidence type="ECO:0000313" key="3">
    <source>
        <dbReference type="EMBL" id="KAK7077222.1"/>
    </source>
</evidence>
<name>A0AAN8X619_HALRR</name>
<dbReference type="EMBL" id="JAXCGZ010009455">
    <property type="protein sequence ID" value="KAK7077222.1"/>
    <property type="molecule type" value="Genomic_DNA"/>
</dbReference>
<keyword evidence="1" id="KW-0175">Coiled coil</keyword>
<dbReference type="Proteomes" id="UP001381693">
    <property type="component" value="Unassembled WGS sequence"/>
</dbReference>
<feature type="compositionally biased region" description="Basic and acidic residues" evidence="2">
    <location>
        <begin position="8"/>
        <end position="17"/>
    </location>
</feature>
<keyword evidence="4" id="KW-1185">Reference proteome</keyword>
<sequence length="246" mass="27108">MVAAEANEIAKDFHDATLNDSKSNSATKDDDGGIGKSTDPCDTGMQHTKNSSDGDINIDNEELSTPSAESVNRDSILNTEEAVSDTHREIKLNHMSYVDVQEGRGISSHMLSNIPKVSDEIISLLSSNSGNANPKPRHISGAVHFSSTTKAARLGYMKIKEVLDLRDRIVPIMTKFGPSLYLPLKKDNPVPSHLIVTGASTDQLLKENNRLQQQNSQLQGVLSYLNERVQRRDRRSVLKLQFDGKI</sequence>
<comment type="caution">
    <text evidence="3">The sequence shown here is derived from an EMBL/GenBank/DDBJ whole genome shotgun (WGS) entry which is preliminary data.</text>
</comment>
<evidence type="ECO:0000256" key="1">
    <source>
        <dbReference type="SAM" id="Coils"/>
    </source>
</evidence>
<evidence type="ECO:0000256" key="2">
    <source>
        <dbReference type="SAM" id="MobiDB-lite"/>
    </source>
</evidence>
<feature type="region of interest" description="Disordered" evidence="2">
    <location>
        <begin position="1"/>
        <end position="72"/>
    </location>
</feature>
<organism evidence="3 4">
    <name type="scientific">Halocaridina rubra</name>
    <name type="common">Hawaiian red shrimp</name>
    <dbReference type="NCBI Taxonomy" id="373956"/>
    <lineage>
        <taxon>Eukaryota</taxon>
        <taxon>Metazoa</taxon>
        <taxon>Ecdysozoa</taxon>
        <taxon>Arthropoda</taxon>
        <taxon>Crustacea</taxon>
        <taxon>Multicrustacea</taxon>
        <taxon>Malacostraca</taxon>
        <taxon>Eumalacostraca</taxon>
        <taxon>Eucarida</taxon>
        <taxon>Decapoda</taxon>
        <taxon>Pleocyemata</taxon>
        <taxon>Caridea</taxon>
        <taxon>Atyoidea</taxon>
        <taxon>Atyidae</taxon>
        <taxon>Halocaridina</taxon>
    </lineage>
</organism>
<gene>
    <name evidence="3" type="ORF">SK128_020672</name>
</gene>
<evidence type="ECO:0000313" key="4">
    <source>
        <dbReference type="Proteomes" id="UP001381693"/>
    </source>
</evidence>
<feature type="coiled-coil region" evidence="1">
    <location>
        <begin position="201"/>
        <end position="228"/>
    </location>
</feature>
<dbReference type="AlphaFoldDB" id="A0AAN8X619"/>
<feature type="compositionally biased region" description="Polar residues" evidence="2">
    <location>
        <begin position="63"/>
        <end position="72"/>
    </location>
</feature>